<dbReference type="AlphaFoldDB" id="A0A5S4VTY9"/>
<feature type="domain" description="Fatty acid hydroxylase" evidence="6">
    <location>
        <begin position="87"/>
        <end position="220"/>
    </location>
</feature>
<gene>
    <name evidence="7" type="ORF">FXB38_41085</name>
</gene>
<dbReference type="PANTHER" id="PTHR11863">
    <property type="entry name" value="STEROL DESATURASE"/>
    <property type="match status" value="1"/>
</dbReference>
<organism evidence="7 8">
    <name type="scientific">Bradyrhizobium cytisi</name>
    <dbReference type="NCBI Taxonomy" id="515489"/>
    <lineage>
        <taxon>Bacteria</taxon>
        <taxon>Pseudomonadati</taxon>
        <taxon>Pseudomonadota</taxon>
        <taxon>Alphaproteobacteria</taxon>
        <taxon>Hyphomicrobiales</taxon>
        <taxon>Nitrobacteraceae</taxon>
        <taxon>Bradyrhizobium</taxon>
    </lineage>
</organism>
<dbReference type="GO" id="GO:0016491">
    <property type="term" value="F:oxidoreductase activity"/>
    <property type="evidence" value="ECO:0007669"/>
    <property type="project" value="InterPro"/>
</dbReference>
<dbReference type="GO" id="GO:0005506">
    <property type="term" value="F:iron ion binding"/>
    <property type="evidence" value="ECO:0007669"/>
    <property type="project" value="InterPro"/>
</dbReference>
<sequence>MDELFGLSRFLLTLLIFVPIERLFAARPQKIFRRGLLTDMAFQFVNGWMIMIGVIAVVAMAIVINRSVLPLAVKQAIDGLPYLVQAVLVILIGDLGVYWTHRILHVVPAMWQIHAVHHAVEELDWLAAVHQHPLDVIFMKAGSLFPLFALGFSTEAIGTYILVYSWQAYLVHANVRLNYGLLRYVLVSPEFHHWHHSSEKEARDKNFAGMISFYDWLFGSVYLPKGQKPKTFGVDNPMPSNYLALLVYPFIAWASNKKTTPNRARDERPTRCAD</sequence>
<evidence type="ECO:0000256" key="1">
    <source>
        <dbReference type="ARBA" id="ARBA00004370"/>
    </source>
</evidence>
<protein>
    <submittedName>
        <fullName evidence="7">Sterol desaturase family protein</fullName>
    </submittedName>
</protein>
<dbReference type="OrthoDB" id="9770329at2"/>
<reference evidence="7 8" key="1">
    <citation type="submission" date="2019-08" db="EMBL/GenBank/DDBJ databases">
        <title>Bradyrhizobium hipponensis sp. nov., a rhizobium isolated from a Lupinus angustifolius root nodule in Tunisia.</title>
        <authorList>
            <person name="Off K."/>
            <person name="Rejili M."/>
            <person name="Mars M."/>
            <person name="Brachmann A."/>
            <person name="Marin M."/>
        </authorList>
    </citation>
    <scope>NUCLEOTIDE SEQUENCE [LARGE SCALE GENOMIC DNA]</scope>
    <source>
        <strain evidence="7 8">CTAW11</strain>
    </source>
</reference>
<dbReference type="GO" id="GO:0008610">
    <property type="term" value="P:lipid biosynthetic process"/>
    <property type="evidence" value="ECO:0007669"/>
    <property type="project" value="InterPro"/>
</dbReference>
<feature type="transmembrane region" description="Helical" evidence="5">
    <location>
        <begin position="49"/>
        <end position="68"/>
    </location>
</feature>
<dbReference type="EMBL" id="VSSR01000122">
    <property type="protein sequence ID" value="TYL70885.1"/>
    <property type="molecule type" value="Genomic_DNA"/>
</dbReference>
<dbReference type="InterPro" id="IPR050307">
    <property type="entry name" value="Sterol_Desaturase_Related"/>
</dbReference>
<accession>A0A5S4VTY9</accession>
<feature type="transmembrane region" description="Helical" evidence="5">
    <location>
        <begin position="144"/>
        <end position="166"/>
    </location>
</feature>
<evidence type="ECO:0000313" key="8">
    <source>
        <dbReference type="Proteomes" id="UP000324853"/>
    </source>
</evidence>
<keyword evidence="4 5" id="KW-0472">Membrane</keyword>
<keyword evidence="2 5" id="KW-0812">Transmembrane</keyword>
<evidence type="ECO:0000256" key="4">
    <source>
        <dbReference type="ARBA" id="ARBA00023136"/>
    </source>
</evidence>
<dbReference type="InterPro" id="IPR006694">
    <property type="entry name" value="Fatty_acid_hydroxylase"/>
</dbReference>
<name>A0A5S4VTY9_9BRAD</name>
<proteinExistence type="predicted"/>
<dbReference type="GO" id="GO:0016020">
    <property type="term" value="C:membrane"/>
    <property type="evidence" value="ECO:0007669"/>
    <property type="project" value="UniProtKB-SubCell"/>
</dbReference>
<dbReference type="Pfam" id="PF04116">
    <property type="entry name" value="FA_hydroxylase"/>
    <property type="match status" value="1"/>
</dbReference>
<feature type="transmembrane region" description="Helical" evidence="5">
    <location>
        <begin position="80"/>
        <end position="101"/>
    </location>
</feature>
<dbReference type="RefSeq" id="WP_148756568.1">
    <property type="nucleotide sequence ID" value="NZ_VSSR01000122.1"/>
</dbReference>
<keyword evidence="8" id="KW-1185">Reference proteome</keyword>
<dbReference type="Proteomes" id="UP000324853">
    <property type="component" value="Unassembled WGS sequence"/>
</dbReference>
<evidence type="ECO:0000313" key="7">
    <source>
        <dbReference type="EMBL" id="TYL70885.1"/>
    </source>
</evidence>
<comment type="subcellular location">
    <subcellularLocation>
        <location evidence="1">Membrane</location>
    </subcellularLocation>
</comment>
<comment type="caution">
    <text evidence="7">The sequence shown here is derived from an EMBL/GenBank/DDBJ whole genome shotgun (WGS) entry which is preliminary data.</text>
</comment>
<evidence type="ECO:0000256" key="3">
    <source>
        <dbReference type="ARBA" id="ARBA00022989"/>
    </source>
</evidence>
<evidence type="ECO:0000256" key="5">
    <source>
        <dbReference type="SAM" id="Phobius"/>
    </source>
</evidence>
<evidence type="ECO:0000259" key="6">
    <source>
        <dbReference type="Pfam" id="PF04116"/>
    </source>
</evidence>
<keyword evidence="3 5" id="KW-1133">Transmembrane helix</keyword>
<evidence type="ECO:0000256" key="2">
    <source>
        <dbReference type="ARBA" id="ARBA00022692"/>
    </source>
</evidence>